<protein>
    <submittedName>
        <fullName evidence="2">DUF2285 domain-containing protein</fullName>
    </submittedName>
</protein>
<gene>
    <name evidence="2" type="ORF">HND93_19280</name>
</gene>
<evidence type="ECO:0000259" key="1">
    <source>
        <dbReference type="Pfam" id="PF10074"/>
    </source>
</evidence>
<sequence length="155" mass="16677">MAGPGRRATLVTHEGVHVVLADGPRERRLLVEAPELPPPGTPLRAAVSFDRLPAPQIAAIGRLAAWMTGVVPPPDLTTNQTTLLRRSLQALDASLAGASVRKTAAAVFGADRVAADWLRDSPLRDRTRYLIRRGHRLMEGGYRDLLAGRPGRSPA</sequence>
<dbReference type="Proteomes" id="UP000584642">
    <property type="component" value="Unassembled WGS sequence"/>
</dbReference>
<dbReference type="EMBL" id="JABFDB010000014">
    <property type="protein sequence ID" value="NYZ21862.1"/>
    <property type="molecule type" value="Genomic_DNA"/>
</dbReference>
<proteinExistence type="predicted"/>
<feature type="domain" description="T6SS Transcription factor RovC-like DNA binding" evidence="1">
    <location>
        <begin position="56"/>
        <end position="146"/>
    </location>
</feature>
<evidence type="ECO:0000313" key="3">
    <source>
        <dbReference type="Proteomes" id="UP000584642"/>
    </source>
</evidence>
<keyword evidence="3" id="KW-1185">Reference proteome</keyword>
<accession>A0ABX2TF87</accession>
<name>A0ABX2TF87_9PROT</name>
<evidence type="ECO:0000313" key="2">
    <source>
        <dbReference type="EMBL" id="NYZ21862.1"/>
    </source>
</evidence>
<dbReference type="InterPro" id="IPR018754">
    <property type="entry name" value="RovC-like_DNA-bd"/>
</dbReference>
<comment type="caution">
    <text evidence="2">The sequence shown here is derived from an EMBL/GenBank/DDBJ whole genome shotgun (WGS) entry which is preliminary data.</text>
</comment>
<dbReference type="Pfam" id="PF10074">
    <property type="entry name" value="RovC_DNA-bd"/>
    <property type="match status" value="1"/>
</dbReference>
<organism evidence="2 3">
    <name type="scientific">Azospirillum oleiclasticum</name>
    <dbReference type="NCBI Taxonomy" id="2735135"/>
    <lineage>
        <taxon>Bacteria</taxon>
        <taxon>Pseudomonadati</taxon>
        <taxon>Pseudomonadota</taxon>
        <taxon>Alphaproteobacteria</taxon>
        <taxon>Rhodospirillales</taxon>
        <taxon>Azospirillaceae</taxon>
        <taxon>Azospirillum</taxon>
    </lineage>
</organism>
<reference evidence="2 3" key="1">
    <citation type="submission" date="2020-05" db="EMBL/GenBank/DDBJ databases">
        <title>Azospirillum oleiclasticum sp. nov, a nitrogen-fixing and heavy crude oil-emulsifying bacterium isolated from the crude oil of Yumen Oilfield.</title>
        <authorList>
            <person name="Wu D."/>
            <person name="Cai M."/>
            <person name="Zhang X."/>
        </authorList>
    </citation>
    <scope>NUCLEOTIDE SEQUENCE [LARGE SCALE GENOMIC DNA]</scope>
    <source>
        <strain evidence="2 3">ROY-1-1-2</strain>
    </source>
</reference>